<reference evidence="1 2" key="1">
    <citation type="submission" date="2024-02" db="EMBL/GenBank/DDBJ databases">
        <title>A draft genome for the cacao thread blight pathogen Marasmius crinis-equi.</title>
        <authorList>
            <person name="Cohen S.P."/>
            <person name="Baruah I.K."/>
            <person name="Amoako-Attah I."/>
            <person name="Bukari Y."/>
            <person name="Meinhardt L.W."/>
            <person name="Bailey B.A."/>
        </authorList>
    </citation>
    <scope>NUCLEOTIDE SEQUENCE [LARGE SCALE GENOMIC DNA]</scope>
    <source>
        <strain evidence="1 2">GH-76</strain>
    </source>
</reference>
<keyword evidence="2" id="KW-1185">Reference proteome</keyword>
<dbReference type="Proteomes" id="UP001465976">
    <property type="component" value="Unassembled WGS sequence"/>
</dbReference>
<organism evidence="1 2">
    <name type="scientific">Marasmius crinis-equi</name>
    <dbReference type="NCBI Taxonomy" id="585013"/>
    <lineage>
        <taxon>Eukaryota</taxon>
        <taxon>Fungi</taxon>
        <taxon>Dikarya</taxon>
        <taxon>Basidiomycota</taxon>
        <taxon>Agaricomycotina</taxon>
        <taxon>Agaricomycetes</taxon>
        <taxon>Agaricomycetidae</taxon>
        <taxon>Agaricales</taxon>
        <taxon>Marasmiineae</taxon>
        <taxon>Marasmiaceae</taxon>
        <taxon>Marasmius</taxon>
    </lineage>
</organism>
<dbReference type="Pfam" id="PF12138">
    <property type="entry name" value="Spherulin4"/>
    <property type="match status" value="1"/>
</dbReference>
<proteinExistence type="predicted"/>
<comment type="caution">
    <text evidence="1">The sequence shown here is derived from an EMBL/GenBank/DDBJ whole genome shotgun (WGS) entry which is preliminary data.</text>
</comment>
<feature type="non-terminal residue" evidence="1">
    <location>
        <position position="1"/>
    </location>
</feature>
<name>A0ABR3EI21_9AGAR</name>
<accession>A0ABR3EI21</accession>
<evidence type="ECO:0000313" key="1">
    <source>
        <dbReference type="EMBL" id="KAL0562528.1"/>
    </source>
</evidence>
<gene>
    <name evidence="1" type="ORF">V5O48_019559</name>
</gene>
<sequence length="67" mass="7217">TSQLSFSTSTPASKQAVVLHDGPTTTNASLVRELVTTDKIGAIFLTSEEYTSIPTDWNNFVNLVDAD</sequence>
<evidence type="ECO:0000313" key="2">
    <source>
        <dbReference type="Proteomes" id="UP001465976"/>
    </source>
</evidence>
<dbReference type="InterPro" id="IPR021986">
    <property type="entry name" value="Spherulin4"/>
</dbReference>
<dbReference type="EMBL" id="JBAHYK010005338">
    <property type="protein sequence ID" value="KAL0562528.1"/>
    <property type="molecule type" value="Genomic_DNA"/>
</dbReference>
<protein>
    <submittedName>
        <fullName evidence="1">Uncharacterized protein</fullName>
    </submittedName>
</protein>
<feature type="non-terminal residue" evidence="1">
    <location>
        <position position="67"/>
    </location>
</feature>